<feature type="compositionally biased region" description="Polar residues" evidence="1">
    <location>
        <begin position="54"/>
        <end position="73"/>
    </location>
</feature>
<dbReference type="AlphaFoldDB" id="A0AAD8YUU2"/>
<feature type="region of interest" description="Disordered" evidence="1">
    <location>
        <begin position="150"/>
        <end position="169"/>
    </location>
</feature>
<proteinExistence type="predicted"/>
<feature type="region of interest" description="Disordered" evidence="1">
    <location>
        <begin position="54"/>
        <end position="76"/>
    </location>
</feature>
<gene>
    <name evidence="2" type="ORF">P4O66_018045</name>
</gene>
<name>A0AAD8YUU2_9TELE</name>
<dbReference type="EMBL" id="JAROKS010000025">
    <property type="protein sequence ID" value="KAK1786341.1"/>
    <property type="molecule type" value="Genomic_DNA"/>
</dbReference>
<comment type="caution">
    <text evidence="2">The sequence shown here is derived from an EMBL/GenBank/DDBJ whole genome shotgun (WGS) entry which is preliminary data.</text>
</comment>
<accession>A0AAD8YUU2</accession>
<reference evidence="2" key="1">
    <citation type="submission" date="2023-03" db="EMBL/GenBank/DDBJ databases">
        <title>Electrophorus voltai genome.</title>
        <authorList>
            <person name="Bian C."/>
        </authorList>
    </citation>
    <scope>NUCLEOTIDE SEQUENCE</scope>
    <source>
        <strain evidence="2">CB-2022</strain>
        <tissue evidence="2">Muscle</tissue>
    </source>
</reference>
<keyword evidence="3" id="KW-1185">Reference proteome</keyword>
<feature type="non-terminal residue" evidence="2">
    <location>
        <position position="1"/>
    </location>
</feature>
<evidence type="ECO:0000313" key="2">
    <source>
        <dbReference type="EMBL" id="KAK1786341.1"/>
    </source>
</evidence>
<dbReference type="PANTHER" id="PTHR22045">
    <property type="entry name" value="PROLINE AND SERINE-RICH PROTEIN 3"/>
    <property type="match status" value="1"/>
</dbReference>
<feature type="region of interest" description="Disordered" evidence="1">
    <location>
        <begin position="437"/>
        <end position="504"/>
    </location>
</feature>
<feature type="compositionally biased region" description="Low complexity" evidence="1">
    <location>
        <begin position="532"/>
        <end position="549"/>
    </location>
</feature>
<feature type="region of interest" description="Disordered" evidence="1">
    <location>
        <begin position="521"/>
        <end position="560"/>
    </location>
</feature>
<sequence length="572" mass="62400">LAINIHISSFSSAVFTRQNPFPPESHVARVHYNPSRAKISKPQKKLALSPVRFSSLTSPSDAPPQNTSLSPEDQNFLEGSHRVVFTPPSLKEGKTCSEYWPSVDLGPSVPVGSSPESQASRSQLPINMPISGLQEPSVLSKYIERFRYGRPQSREERQRSTADGVDGQTFWWMSSSPPSSSTPTQPSVECLRGTLDRIDDTGSIHSPVGLPRSCTLLSPTRGLFDLSALSESSHCEPGESEALQLQERARRLLQKSEQSISCGSSAVPISSVGLGCSDFSSPVTVDEPIRRPITPGFMDSANLLTVLKPSEGSPLSAQPALGTEEQCYRPEGDILFQWRLRRKMEQAREWSQTPSYSSLLHKPLLSRLPEQKTQLSPVFADLTQRASLFFTASPKEASCPLSTPVTQEPALHVSNAAVPKQSPESCKQTYHDSVTYSHSVPQTTKERVTWHPQAHCTVPRPHTRGQNNSLESSAEPRSKHQSPCSPPLQHSQSTEGKEYGLQHTGGVESTGVAQVVSEVLFPGPDSPAQARTSCPSYTPRYSSPTSPQSPTLPPQSIPQPCDVIGELMQEAQ</sequence>
<organism evidence="2 3">
    <name type="scientific">Electrophorus voltai</name>
    <dbReference type="NCBI Taxonomy" id="2609070"/>
    <lineage>
        <taxon>Eukaryota</taxon>
        <taxon>Metazoa</taxon>
        <taxon>Chordata</taxon>
        <taxon>Craniata</taxon>
        <taxon>Vertebrata</taxon>
        <taxon>Euteleostomi</taxon>
        <taxon>Actinopterygii</taxon>
        <taxon>Neopterygii</taxon>
        <taxon>Teleostei</taxon>
        <taxon>Ostariophysi</taxon>
        <taxon>Gymnotiformes</taxon>
        <taxon>Gymnotoidei</taxon>
        <taxon>Gymnotidae</taxon>
        <taxon>Electrophorus</taxon>
    </lineage>
</organism>
<dbReference type="InterPro" id="IPR037646">
    <property type="entry name" value="PROSER3"/>
</dbReference>
<evidence type="ECO:0000313" key="3">
    <source>
        <dbReference type="Proteomes" id="UP001239994"/>
    </source>
</evidence>
<feature type="compositionally biased region" description="Basic and acidic residues" evidence="1">
    <location>
        <begin position="150"/>
        <end position="160"/>
    </location>
</feature>
<feature type="non-terminal residue" evidence="2">
    <location>
        <position position="572"/>
    </location>
</feature>
<evidence type="ECO:0000256" key="1">
    <source>
        <dbReference type="SAM" id="MobiDB-lite"/>
    </source>
</evidence>
<dbReference type="Proteomes" id="UP001239994">
    <property type="component" value="Unassembled WGS sequence"/>
</dbReference>
<protein>
    <submittedName>
        <fullName evidence="2">Uncharacterized protein</fullName>
    </submittedName>
</protein>
<dbReference type="PANTHER" id="PTHR22045:SF6">
    <property type="entry name" value="PROLINE AND SERINE-RICH PROTEIN 3"/>
    <property type="match status" value="1"/>
</dbReference>